<keyword evidence="3" id="KW-1185">Reference proteome</keyword>
<gene>
    <name evidence="2" type="ORF">SEMRO_190_G081940.1</name>
</gene>
<evidence type="ECO:0000256" key="1">
    <source>
        <dbReference type="SAM" id="MobiDB-lite"/>
    </source>
</evidence>
<proteinExistence type="predicted"/>
<dbReference type="Proteomes" id="UP001153069">
    <property type="component" value="Unassembled WGS sequence"/>
</dbReference>
<evidence type="ECO:0000313" key="3">
    <source>
        <dbReference type="Proteomes" id="UP001153069"/>
    </source>
</evidence>
<protein>
    <submittedName>
        <fullName evidence="2">Uncharacterized protein</fullName>
    </submittedName>
</protein>
<sequence>MSTNDGNNNDFFDAEETDPQKLDEDHDEVVDEDNAGEKRKASAGKQPRAQKKIRVSNARGLPWEIQRALAMEIEAMGGMDIFKKTTHGMSTICDRNPAVFGLPGSRRRHQIRSKVKYWRTYTPGEYKALINSFVERGGTNASTNSALLLQQRNNMNMQYQMHQQATMQMNPDCFPTKARTSQPSDIFPVAKQPKGKAQQQQGQNAFPKAPPYFGNNQPPPPQQQQSPTPQFQHNVAQQQFASEEKPAEKRKLSLPISDEQKYEVIQVDTKFPENNCGIGIFEFADAENGGYLHNGYEITMEGDVRDLVADAYKATLVGERDILLRVPAMSYSFLHNHEEFQKRAKSNDLYCPSTEEAREQARKRILKDPSRQDRFILLEFPEGVKLTNKIFSPESTDGEIDFDLMPITIDVELNGKELPMTITRISWRVTTEARKRRPVRKDKSEEAGGATTKGASKLANLF</sequence>
<feature type="compositionally biased region" description="Polar residues" evidence="1">
    <location>
        <begin position="1"/>
        <end position="10"/>
    </location>
</feature>
<reference evidence="2" key="1">
    <citation type="submission" date="2020-06" db="EMBL/GenBank/DDBJ databases">
        <authorList>
            <consortium name="Plant Systems Biology data submission"/>
        </authorList>
    </citation>
    <scope>NUCLEOTIDE SEQUENCE</scope>
    <source>
        <strain evidence="2">D6</strain>
    </source>
</reference>
<feature type="compositionally biased region" description="Low complexity" evidence="1">
    <location>
        <begin position="190"/>
        <end position="207"/>
    </location>
</feature>
<dbReference type="OrthoDB" id="56138at2759"/>
<dbReference type="AlphaFoldDB" id="A0A9N8DKA4"/>
<comment type="caution">
    <text evidence="2">The sequence shown here is derived from an EMBL/GenBank/DDBJ whole genome shotgun (WGS) entry which is preliminary data.</text>
</comment>
<feature type="region of interest" description="Disordered" evidence="1">
    <location>
        <begin position="1"/>
        <end position="55"/>
    </location>
</feature>
<evidence type="ECO:0000313" key="2">
    <source>
        <dbReference type="EMBL" id="CAB9504247.1"/>
    </source>
</evidence>
<feature type="region of interest" description="Disordered" evidence="1">
    <location>
        <begin position="433"/>
        <end position="462"/>
    </location>
</feature>
<feature type="compositionally biased region" description="Low complexity" evidence="1">
    <location>
        <begin position="223"/>
        <end position="232"/>
    </location>
</feature>
<feature type="region of interest" description="Disordered" evidence="1">
    <location>
        <begin position="171"/>
        <end position="254"/>
    </location>
</feature>
<accession>A0A9N8DKA4</accession>
<feature type="compositionally biased region" description="Acidic residues" evidence="1">
    <location>
        <begin position="25"/>
        <end position="34"/>
    </location>
</feature>
<dbReference type="EMBL" id="CAICTM010000189">
    <property type="protein sequence ID" value="CAB9504247.1"/>
    <property type="molecule type" value="Genomic_DNA"/>
</dbReference>
<name>A0A9N8DKA4_9STRA</name>
<feature type="compositionally biased region" description="Basic and acidic residues" evidence="1">
    <location>
        <begin position="242"/>
        <end position="251"/>
    </location>
</feature>
<organism evidence="2 3">
    <name type="scientific">Seminavis robusta</name>
    <dbReference type="NCBI Taxonomy" id="568900"/>
    <lineage>
        <taxon>Eukaryota</taxon>
        <taxon>Sar</taxon>
        <taxon>Stramenopiles</taxon>
        <taxon>Ochrophyta</taxon>
        <taxon>Bacillariophyta</taxon>
        <taxon>Bacillariophyceae</taxon>
        <taxon>Bacillariophycidae</taxon>
        <taxon>Naviculales</taxon>
        <taxon>Naviculaceae</taxon>
        <taxon>Seminavis</taxon>
    </lineage>
</organism>